<feature type="non-terminal residue" evidence="2">
    <location>
        <position position="1"/>
    </location>
</feature>
<organism evidence="2 3">
    <name type="scientific">Phytophthora sojae (strain P6497)</name>
    <name type="common">Soybean stem and root rot agent</name>
    <name type="synonym">Phytophthora megasperma f. sp. glycines</name>
    <dbReference type="NCBI Taxonomy" id="1094619"/>
    <lineage>
        <taxon>Eukaryota</taxon>
        <taxon>Sar</taxon>
        <taxon>Stramenopiles</taxon>
        <taxon>Oomycota</taxon>
        <taxon>Peronosporomycetes</taxon>
        <taxon>Peronosporales</taxon>
        <taxon>Peronosporaceae</taxon>
        <taxon>Phytophthora</taxon>
    </lineage>
</organism>
<gene>
    <name evidence="2" type="ORF">PHYSODRAFT_413552</name>
</gene>
<protein>
    <recommendedName>
        <fullName evidence="1">Retrovirus-related Pol polyprotein from transposon TNT 1-94-like beta-barrel domain-containing protein</fullName>
    </recommendedName>
</protein>
<dbReference type="EMBL" id="JH159168">
    <property type="protein sequence ID" value="EGZ05151.1"/>
    <property type="molecule type" value="Genomic_DNA"/>
</dbReference>
<dbReference type="KEGG" id="psoj:PHYSODRAFT_413552"/>
<dbReference type="OMA" id="HTNTHIG"/>
<accession>G5AGV8</accession>
<dbReference type="InParanoid" id="G5AGV8"/>
<dbReference type="Pfam" id="PF22936">
    <property type="entry name" value="Pol_BBD"/>
    <property type="match status" value="1"/>
</dbReference>
<evidence type="ECO:0000313" key="3">
    <source>
        <dbReference type="Proteomes" id="UP000002640"/>
    </source>
</evidence>
<dbReference type="RefSeq" id="XP_009539309.1">
    <property type="nucleotide sequence ID" value="XM_009541014.1"/>
</dbReference>
<dbReference type="InterPro" id="IPR054722">
    <property type="entry name" value="PolX-like_BBD"/>
</dbReference>
<proteinExistence type="predicted"/>
<evidence type="ECO:0000313" key="2">
    <source>
        <dbReference type="EMBL" id="EGZ05151.1"/>
    </source>
</evidence>
<reference evidence="2 3" key="1">
    <citation type="journal article" date="2006" name="Science">
        <title>Phytophthora genome sequences uncover evolutionary origins and mechanisms of pathogenesis.</title>
        <authorList>
            <person name="Tyler B.M."/>
            <person name="Tripathy S."/>
            <person name="Zhang X."/>
            <person name="Dehal P."/>
            <person name="Jiang R.H."/>
            <person name="Aerts A."/>
            <person name="Arredondo F.D."/>
            <person name="Baxter L."/>
            <person name="Bensasson D."/>
            <person name="Beynon J.L."/>
            <person name="Chapman J."/>
            <person name="Damasceno C.M."/>
            <person name="Dorrance A.E."/>
            <person name="Dou D."/>
            <person name="Dickerman A.W."/>
            <person name="Dubchak I.L."/>
            <person name="Garbelotto M."/>
            <person name="Gijzen M."/>
            <person name="Gordon S.G."/>
            <person name="Govers F."/>
            <person name="Grunwald N.J."/>
            <person name="Huang W."/>
            <person name="Ivors K.L."/>
            <person name="Jones R.W."/>
            <person name="Kamoun S."/>
            <person name="Krampis K."/>
            <person name="Lamour K.H."/>
            <person name="Lee M.K."/>
            <person name="McDonald W.H."/>
            <person name="Medina M."/>
            <person name="Meijer H.J."/>
            <person name="Nordberg E.K."/>
            <person name="Maclean D.J."/>
            <person name="Ospina-Giraldo M.D."/>
            <person name="Morris P.F."/>
            <person name="Phuntumart V."/>
            <person name="Putnam N.H."/>
            <person name="Rash S."/>
            <person name="Rose J.K."/>
            <person name="Sakihama Y."/>
            <person name="Salamov A.A."/>
            <person name="Savidor A."/>
            <person name="Scheuring C.F."/>
            <person name="Smith B.M."/>
            <person name="Sobral B.W."/>
            <person name="Terry A."/>
            <person name="Torto-Alalibo T.A."/>
            <person name="Win J."/>
            <person name="Xu Z."/>
            <person name="Zhang H."/>
            <person name="Grigoriev I.V."/>
            <person name="Rokhsar D.S."/>
            <person name="Boore J.L."/>
        </authorList>
    </citation>
    <scope>NUCLEOTIDE SEQUENCE [LARGE SCALE GENOMIC DNA]</scope>
    <source>
        <strain evidence="2 3">P6497</strain>
    </source>
</reference>
<evidence type="ECO:0000259" key="1">
    <source>
        <dbReference type="Pfam" id="PF22936"/>
    </source>
</evidence>
<dbReference type="AlphaFoldDB" id="G5AGV8"/>
<name>G5AGV8_PHYSP</name>
<keyword evidence="3" id="KW-1185">Reference proteome</keyword>
<dbReference type="GeneID" id="20651788"/>
<dbReference type="Proteomes" id="UP000002640">
    <property type="component" value="Unassembled WGS sequence"/>
</dbReference>
<feature type="non-terminal residue" evidence="2">
    <location>
        <position position="157"/>
    </location>
</feature>
<feature type="domain" description="Retrovirus-related Pol polyprotein from transposon TNT 1-94-like beta-barrel" evidence="1">
    <location>
        <begin position="16"/>
        <end position="99"/>
    </location>
</feature>
<sequence>IPFLLVPITELTGNSWVLDTGCGYGLTASESVFVTKQPNSDYVFTFGQGSKLRNTFVGTVKLSLMSPTGVKSVQFSDIALVPHAKSNILSEFWLKRAGYQIVASNSGLYKFILWKHKLIFVAKSFNGAYYVQACTTEERQRMCNVVKATPIKPLTMP</sequence>